<keyword evidence="2" id="KW-1185">Reference proteome</keyword>
<dbReference type="RefSeq" id="WP_207295659.1">
    <property type="nucleotide sequence ID" value="NZ_CP071448.1"/>
</dbReference>
<accession>A0ABX7QCX6</accession>
<proteinExistence type="predicted"/>
<dbReference type="EMBL" id="CP071448">
    <property type="protein sequence ID" value="QSW88456.1"/>
    <property type="molecule type" value="Genomic_DNA"/>
</dbReference>
<name>A0ABX7QCX6_9FLAO</name>
<reference evidence="1 2" key="1">
    <citation type="submission" date="2021-03" db="EMBL/GenBank/DDBJ databases">
        <title>Flavobacterium kribbensis sp. nov, an endophytic bacteria, isolated from soybean.</title>
        <authorList>
            <person name="Lee J."/>
            <person name="Seo J."/>
        </authorList>
    </citation>
    <scope>NUCLEOTIDE SEQUENCE [LARGE SCALE GENOMIC DNA]</scope>
    <source>
        <strain evidence="1 2">BB8</strain>
    </source>
</reference>
<gene>
    <name evidence="1" type="ORF">J0383_19680</name>
</gene>
<dbReference type="Proteomes" id="UP000663440">
    <property type="component" value="Chromosome"/>
</dbReference>
<sequence length="925" mass="103848">MKFITYCWCLTGLIINAQNTNIFPASPNASALMEYVNLPVSLDTGVPTINYTLLSIKNNDIEVPVTVSYHAAGIKVNEVPSWLGTGWTLNAGGSISRVIAGLADDSDNGFIGVNQKGRLVNQAWDAVYIRSANNKVLDTEPDIFYFNFLDFQGKFVFNADGDIVLLPHQELKILPPFGPKKIDNYWTIIDGEGNKYKFGTTAGSIEKIGTTTTFNTGGNIDTVTSAPRISSWYLCEIESAAGDKITFEYKNGSSYSFESKSESRTMKYFPGTPIINSVQFITQTNTVTNPVYLDKILSANGSVKFNSLSLREDLLNSYKIDNIQLVNKNGAVVRKINFNHSYFLSSGCTLPECKRLKLDGISQESSQITQQLYQFQYNQDVLLPSRMSPQIDHWGYYNQNGETIFNTGNTTNRAPNFLGTKANILQKIIYPTGGSVSFDFELNDFDAAGTNSPTGGLRISSITENFKYGTPLSRQYIYRKGNSSASSGTSYTNPKYTSEGVVISDDATHNWSLYKMSSHSLRQLFDLNGSNVKYGEVKVRYPDNSSESNFFTSFSTNPDIRNQADYRRYRTDINNLYSVLNIDPFEEPFSPPSVNNFNERGFLTKKIYKNSLDNIVYTLENTYKKINPANQYVSYGFSISQFASNSSGTEQVFNIGKYALKNDIYVLDKTKEVKYDLNNLTAGTEITTEYSYSTEFPTLKTAEVMTNSDGKKHKNVYQYSFDLLTENGMAVLKQKNNIIHPVTESRLVDETEIYTKKVYFDTGAGYINNGGMPLIKEVKENKAGDKNNNFIFEKYDAVGRLLQFKQADNVSVSVIWGYNNEYPIAKLENIAYDEIPADLILLLKTKSNGFIQSELMDAFVSLRNSSALNKGQITTYTYAPLIGVTSITDPKSYTTYYEYDEFNRLKNSKDAAGNIITETKYNYKQ</sequence>
<evidence type="ECO:0000313" key="2">
    <source>
        <dbReference type="Proteomes" id="UP000663440"/>
    </source>
</evidence>
<protein>
    <submittedName>
        <fullName evidence="1">RHS repeat protein</fullName>
    </submittedName>
</protein>
<organism evidence="1 2">
    <name type="scientific">Flavobacterium endoglycinae</name>
    <dbReference type="NCBI Taxonomy" id="2816357"/>
    <lineage>
        <taxon>Bacteria</taxon>
        <taxon>Pseudomonadati</taxon>
        <taxon>Bacteroidota</taxon>
        <taxon>Flavobacteriia</taxon>
        <taxon>Flavobacteriales</taxon>
        <taxon>Flavobacteriaceae</taxon>
        <taxon>Flavobacterium</taxon>
    </lineage>
</organism>
<dbReference type="Gene3D" id="2.180.10.10">
    <property type="entry name" value="RHS repeat-associated core"/>
    <property type="match status" value="1"/>
</dbReference>
<evidence type="ECO:0000313" key="1">
    <source>
        <dbReference type="EMBL" id="QSW88456.1"/>
    </source>
</evidence>